<reference evidence="2 3" key="1">
    <citation type="submission" date="2023-12" db="EMBL/GenBank/DDBJ databases">
        <title>Description of Novel Strain Fulvimarina sp. 2208YS6-2-32 isolated from Uroteuthis (Photololigo) edulis.</title>
        <authorList>
            <person name="Park J.-S."/>
        </authorList>
    </citation>
    <scope>NUCLEOTIDE SEQUENCE [LARGE SCALE GENOMIC DNA]</scope>
    <source>
        <strain evidence="2 3">2208YS6-2-32</strain>
    </source>
</reference>
<keyword evidence="3" id="KW-1185">Reference proteome</keyword>
<evidence type="ECO:0000313" key="3">
    <source>
        <dbReference type="Proteomes" id="UP001294412"/>
    </source>
</evidence>
<gene>
    <name evidence="2" type="ORF">U0C82_03150</name>
</gene>
<organism evidence="2 3">
    <name type="scientific">Fulvimarina uroteuthidis</name>
    <dbReference type="NCBI Taxonomy" id="3098149"/>
    <lineage>
        <taxon>Bacteria</taxon>
        <taxon>Pseudomonadati</taxon>
        <taxon>Pseudomonadota</taxon>
        <taxon>Alphaproteobacteria</taxon>
        <taxon>Hyphomicrobiales</taxon>
        <taxon>Aurantimonadaceae</taxon>
        <taxon>Fulvimarina</taxon>
    </lineage>
</organism>
<evidence type="ECO:0000313" key="2">
    <source>
        <dbReference type="EMBL" id="MDY8108145.1"/>
    </source>
</evidence>
<sequence length="181" mass="18939">MTDRPAGPHFIAGQTLALDATFRSDPIDAEPRAFSQGSPEPIDKAAKAAEEAFAPFSADASFGEGVFGPLGIVVSRRHMNDVTSLAKALRGQPTLTLHMAGNDAEDARGLRPIIGRKAGRDFANGLPTGVQEAGAMVPGGPCPASTTPGPTSFGPRAIRRFLRPVCFQNIPQALPPVDLRS</sequence>
<proteinExistence type="predicted"/>
<dbReference type="Proteomes" id="UP001294412">
    <property type="component" value="Unassembled WGS sequence"/>
</dbReference>
<keyword evidence="1" id="KW-0560">Oxidoreductase</keyword>
<dbReference type="RefSeq" id="WP_322185592.1">
    <property type="nucleotide sequence ID" value="NZ_JAXLPB010000001.1"/>
</dbReference>
<name>A0ABU5HZB6_9HYPH</name>
<dbReference type="Gene3D" id="3.40.605.10">
    <property type="entry name" value="Aldehyde Dehydrogenase, Chain A, domain 1"/>
    <property type="match status" value="1"/>
</dbReference>
<protein>
    <recommendedName>
        <fullName evidence="4">Aldehyde dehydrogenase family protein</fullName>
    </recommendedName>
</protein>
<comment type="caution">
    <text evidence="2">The sequence shown here is derived from an EMBL/GenBank/DDBJ whole genome shotgun (WGS) entry which is preliminary data.</text>
</comment>
<evidence type="ECO:0008006" key="4">
    <source>
        <dbReference type="Google" id="ProtNLM"/>
    </source>
</evidence>
<dbReference type="InterPro" id="IPR016162">
    <property type="entry name" value="Ald_DH_N"/>
</dbReference>
<dbReference type="InterPro" id="IPR016161">
    <property type="entry name" value="Ald_DH/histidinol_DH"/>
</dbReference>
<accession>A0ABU5HZB6</accession>
<evidence type="ECO:0000256" key="1">
    <source>
        <dbReference type="ARBA" id="ARBA00023002"/>
    </source>
</evidence>
<dbReference type="EMBL" id="JAXLPB010000001">
    <property type="protein sequence ID" value="MDY8108145.1"/>
    <property type="molecule type" value="Genomic_DNA"/>
</dbReference>
<dbReference type="SUPFAM" id="SSF53720">
    <property type="entry name" value="ALDH-like"/>
    <property type="match status" value="1"/>
</dbReference>